<dbReference type="Pfam" id="PF08240">
    <property type="entry name" value="ADH_N"/>
    <property type="match status" value="1"/>
</dbReference>
<dbReference type="SMART" id="SM00825">
    <property type="entry name" value="PKS_KS"/>
    <property type="match status" value="1"/>
</dbReference>
<dbReference type="InterPro" id="IPR013154">
    <property type="entry name" value="ADH-like_N"/>
</dbReference>
<proteinExistence type="predicted"/>
<dbReference type="GO" id="GO:0004315">
    <property type="term" value="F:3-oxoacyl-[acyl-carrier-protein] synthase activity"/>
    <property type="evidence" value="ECO:0007669"/>
    <property type="project" value="InterPro"/>
</dbReference>
<keyword evidence="6" id="KW-0012">Acyltransferase</keyword>
<evidence type="ECO:0000256" key="1">
    <source>
        <dbReference type="ARBA" id="ARBA00022450"/>
    </source>
</evidence>
<feature type="active site" description="Proton acceptor; for dehydratase activity" evidence="7">
    <location>
        <position position="995"/>
    </location>
</feature>
<dbReference type="PROSITE" id="PS50075">
    <property type="entry name" value="CARRIER"/>
    <property type="match status" value="1"/>
</dbReference>
<dbReference type="Pfam" id="PF13602">
    <property type="entry name" value="ADH_zinc_N_2"/>
    <property type="match status" value="1"/>
</dbReference>
<evidence type="ECO:0000259" key="10">
    <source>
        <dbReference type="PROSITE" id="PS52019"/>
    </source>
</evidence>
<dbReference type="InterPro" id="IPR050091">
    <property type="entry name" value="PKS_NRPS_Biosynth_Enz"/>
</dbReference>
<dbReference type="Gene3D" id="3.40.50.720">
    <property type="entry name" value="NAD(P)-binding Rossmann-like Domain"/>
    <property type="match status" value="3"/>
</dbReference>
<dbReference type="InterPro" id="IPR018201">
    <property type="entry name" value="Ketoacyl_synth_AS"/>
</dbReference>
<dbReference type="FunFam" id="3.40.50.720:FF:000209">
    <property type="entry name" value="Polyketide synthase Pks12"/>
    <property type="match status" value="1"/>
</dbReference>
<dbReference type="PROSITE" id="PS00012">
    <property type="entry name" value="PHOSPHOPANTETHEINE"/>
    <property type="match status" value="1"/>
</dbReference>
<feature type="domain" description="PKS/mFAS DH" evidence="10">
    <location>
        <begin position="963"/>
        <end position="1246"/>
    </location>
</feature>
<dbReference type="InterPro" id="IPR011032">
    <property type="entry name" value="GroES-like_sf"/>
</dbReference>
<dbReference type="InterPro" id="IPR016039">
    <property type="entry name" value="Thiolase-like"/>
</dbReference>
<dbReference type="Pfam" id="PF21394">
    <property type="entry name" value="Beta-ketacyl_N"/>
    <property type="match status" value="1"/>
</dbReference>
<dbReference type="SMART" id="SM00826">
    <property type="entry name" value="PKS_DH"/>
    <property type="match status" value="1"/>
</dbReference>
<dbReference type="GO" id="GO:0031177">
    <property type="term" value="F:phosphopantetheine binding"/>
    <property type="evidence" value="ECO:0007669"/>
    <property type="project" value="InterPro"/>
</dbReference>
<dbReference type="Gene3D" id="1.10.1200.10">
    <property type="entry name" value="ACP-like"/>
    <property type="match status" value="1"/>
</dbReference>
<dbReference type="InterPro" id="IPR049490">
    <property type="entry name" value="C883_1060-like_KR_N"/>
</dbReference>
<dbReference type="PROSITE" id="PS52004">
    <property type="entry name" value="KS3_2"/>
    <property type="match status" value="1"/>
</dbReference>
<dbReference type="InterPro" id="IPR020807">
    <property type="entry name" value="PKS_DH"/>
</dbReference>
<dbReference type="InterPro" id="IPR020843">
    <property type="entry name" value="ER"/>
</dbReference>
<dbReference type="SMART" id="SM01294">
    <property type="entry name" value="PKS_PP_betabranch"/>
    <property type="match status" value="1"/>
</dbReference>
<evidence type="ECO:0000256" key="6">
    <source>
        <dbReference type="ARBA" id="ARBA00023315"/>
    </source>
</evidence>
<dbReference type="InterPro" id="IPR029063">
    <property type="entry name" value="SAM-dependent_MTases_sf"/>
</dbReference>
<dbReference type="SMART" id="SM00829">
    <property type="entry name" value="PKS_ER"/>
    <property type="match status" value="1"/>
</dbReference>
<keyword evidence="2" id="KW-0597">Phosphoprotein</keyword>
<dbReference type="SMART" id="SM00827">
    <property type="entry name" value="PKS_AT"/>
    <property type="match status" value="1"/>
</dbReference>
<feature type="domain" description="Carrier" evidence="8">
    <location>
        <begin position="2466"/>
        <end position="2541"/>
    </location>
</feature>
<feature type="region of interest" description="N-terminal hotdog fold" evidence="7">
    <location>
        <begin position="963"/>
        <end position="1088"/>
    </location>
</feature>
<dbReference type="InterPro" id="IPR001227">
    <property type="entry name" value="Ac_transferase_dom_sf"/>
</dbReference>
<dbReference type="SUPFAM" id="SSF55048">
    <property type="entry name" value="Probable ACP-binding domain of malonyl-CoA ACP transacylase"/>
    <property type="match status" value="1"/>
</dbReference>
<dbReference type="SUPFAM" id="SSF51735">
    <property type="entry name" value="NAD(P)-binding Rossmann-fold domains"/>
    <property type="match status" value="3"/>
</dbReference>
<dbReference type="InterPro" id="IPR013968">
    <property type="entry name" value="PKS_KR"/>
</dbReference>
<dbReference type="SMART" id="SM00822">
    <property type="entry name" value="PKS_KR"/>
    <property type="match status" value="1"/>
</dbReference>
<name>A0A346GB23_9NOST</name>
<dbReference type="InterPro" id="IPR042104">
    <property type="entry name" value="PKS_dehydratase_sf"/>
</dbReference>
<keyword evidence="1" id="KW-0596">Phosphopantetheine</keyword>
<dbReference type="Pfam" id="PF21089">
    <property type="entry name" value="PKS_DH_N"/>
    <property type="match status" value="1"/>
</dbReference>
<dbReference type="InterPro" id="IPR016036">
    <property type="entry name" value="Malonyl_transacylase_ACP-bd"/>
</dbReference>
<protein>
    <submittedName>
        <fullName evidence="11">PuwB</fullName>
    </submittedName>
</protein>
<dbReference type="InterPro" id="IPR014031">
    <property type="entry name" value="Ketoacyl_synth_C"/>
</dbReference>
<dbReference type="EMBL" id="MH325197">
    <property type="protein sequence ID" value="AXN93577.1"/>
    <property type="molecule type" value="Genomic_DNA"/>
</dbReference>
<dbReference type="CDD" id="cd02440">
    <property type="entry name" value="AdoMet_MTases"/>
    <property type="match status" value="1"/>
</dbReference>
<dbReference type="CDD" id="cd00833">
    <property type="entry name" value="PKS"/>
    <property type="match status" value="1"/>
</dbReference>
<dbReference type="SUPFAM" id="SSF53335">
    <property type="entry name" value="S-adenosyl-L-methionine-dependent methyltransferases"/>
    <property type="match status" value="1"/>
</dbReference>
<dbReference type="InterPro" id="IPR020806">
    <property type="entry name" value="PKS_PP-bd"/>
</dbReference>
<dbReference type="Pfam" id="PF14765">
    <property type="entry name" value="PS-DH"/>
    <property type="match status" value="1"/>
</dbReference>
<gene>
    <name evidence="11" type="primary">puwB</name>
</gene>
<feature type="active site" description="Proton donor; for dehydratase activity" evidence="7">
    <location>
        <position position="1161"/>
    </location>
</feature>
<dbReference type="InterPro" id="IPR049552">
    <property type="entry name" value="PKS_DH_N"/>
</dbReference>
<evidence type="ECO:0000256" key="7">
    <source>
        <dbReference type="PROSITE-ProRule" id="PRU01363"/>
    </source>
</evidence>
<dbReference type="Pfam" id="PF00550">
    <property type="entry name" value="PP-binding"/>
    <property type="match status" value="1"/>
</dbReference>
<evidence type="ECO:0000259" key="9">
    <source>
        <dbReference type="PROSITE" id="PS52004"/>
    </source>
</evidence>
<sequence>MNNEPIAIIGIGCRFPGIKTPEGFWHLLRDGVDAISEVPKTRWDIESFYDPDPAIPGKMSTKWGGFLEQVDQFDPQFFGISPREAVGIDPQQRLSLEVAWEALEDAGQKPEYLVGKPVGVFTGVSTFDYYWHWMRNPSQTDVYFATGIANCMVANRISYTFNFTGPSLAIDTACSSSLVAVHLACQSLANGESTLALAGGVNVMTSPWLFVGFSKSGFMAPDGRCKTFDSRANGYVRSEGGGFVVLKLLSQAVADGDRIYAVIRGSAINQDGRSNGLTAPNSLAQEAVLRDAYRQAGVSPGRVQYIEAHGTGTKLGDPIEMKALGKVLSEDRPSGETCAVGAVKTNIGHTEAAAGIAGLIKVALSLQNQQIPPSLHFLEPNPYIPFDKLPLRVQQTLEPWPTGVGNALAGVSSFGFGGTNAHVVLEAAPQEIQNSKFKIQKDDQSNNEIQNSKFKIQKDDQSHRSVHLLTLSAKSEAALQALAPQEIQNSKFKIQKDDQSHRSVHLLTLSAKSEAALQALAASYQEYLQTHPDELLANVCFTSNTGRSHFEYRLAIATASTQELSQQLEAFTTGSETSKLVHGRQVKSRKGAKIAFLFTGQGSQYIGMGWQLYETQPSFRSTINHCEEILRPYLEKPLLEILYPQEESRVNTQHLLDETAYTQPALFVIEYAIAKLWQSWGIEPTLVIGHSVGEYVAACIAGVFTLEDGLKLIAARGRLMQALPQDGAMVAILADEKTVLAAIQPYGEQLSIAAINGAESLVISGQRQAIESVCLALNNQGVKTKPLKVSHAFHSPLMKPILGAFEEVAKTITYSSPKIPLISNATGQITTTDIATPEYWCRHICQPVKFAASMETLQQQGYEVFVEIGPKPTLLGMGRQCLPEAKGLWLPSLHPRQTDWQQILESLAALYIRGIPVDWVKFNSDYEYCRVSLPTYPFQRQRYWLDTAELPTHQPQLSHQNLHPLLGQRLQLAGSKEIRFESHISQDQPAYLKDHCVFGEVIFPAAAYLEMVLAAGAKLFKSDSLVLEDVSILQALILSEEMRKLQLSLTPQGNAAYSFQIFSCSATEEEPSWMLHVSGKLLRGENPSTPAQTDLEKQCQQDIDTITYYQQCSDRGIDYGFSFQAIEKLWQSEELTTGKLQLPLALVAEIGDYTIHPVLLDACFQLLGTALPNQNQPDTYLPIGIERLQIDRRPGNHVWSQVQINPPQDANQQILSGDLSLYTPEGQRIAQIKGFQLQRANHASVLNETPENWQNWLYQVEWRQQVRFISQNLPPDYLPSPQQMSLKLSPHLAELVKRFNLEGSGDVFSQLEKLSLTYVIRAFADMKWKFQLGQRFSTADISTQLGVINQHQRLLGRLLEILDEGGYLRQINSQWEVIKVPQESNPEAQLNNLFQQYPTAAAELTLLGRCGCKLADVLRGNSDPLQLLFPEGDLTTATQVYQDSPGAKLLNTQVQQAISSAVARLPKDRGVRVLEIGAGTGGTTTYILPVLPAQQTEYVFTDLSPRFTTQAEEKFQEYPFVKYQVLDIEQDLKSQGFEFHQYDVIVAANVLHATQDLRQTLQNIRQLLAPNGLLVLLEGTARQRWLDLTFGLTEGWWWFTDTDLRPNYPLLTNDQWQNLLLQVGYQAAVTLPLVQESQSVIVAQAGSSQLTVAAAQPKHWLLLCDHHGLGEQLAAQLRQKGEICTLVFPGELAEKLDEQTFAINPQQPEDFQQLLRDISYQPAIHGVVHCWSLDTVEAETLTSSDLQAASQQSCGSTLHLVQGLVKASLSPRLWLVTRGAQSVGDAVSGVAKSAIWGLGKVIALEHPELKCVRVDLDPDVLGDAAPALFAEVWADDAEDQVAFRNGLRYVARLVRSAQSEIPLNQPFTLTIPQRGTLENLTFQPAVRRLPGVGEVEIRVRATGLNFRDLLNALDLYPGDPGPLGGECAGEIVAIGAGVAGFAVGDAVIAIAPATFSQYATVNAALVAPKPTNLSFEEATTIPITFLTAYYALHHLAKIAPGERVLIHAAAGGVGQAAIQLAQQVGAEVFATASPGKWEFLQSLGVQHIMNSRTVEFAEQIGEITGGEGVNIVLNSLTSDEFIAKSLSVLSSQGRFVEIAKRGVLDTEEMLAVRSDIAYFLVDLVLVCQQQPALIQSMLRHLMPQFAAGKLKPLPQTVFPIQNVVDAFRYMQQAKHIGKIVVTQPAELTLRSDRTYLITGGMGGLGLLIARWMVENGAKHLVLLGRSAVSESAIETLEVLQNQGAEVMVVQADVTDVAQMTQVIAEIERSHFPLRGVIHAVGVLDDGVLQQQTWERFARVMAPKVEGAWHLHQLTQNLPLDFFVLFSSVASLFGSPGQANHAAANGFLDALAAYRQQQGLPGLSINWGVVADIGAAAKRQADGWVKTKGMGTISPSQVLEILAQQLQTPTAAQVGVVPVDWSKFIAQSTPWSFFSDFQHSDDSQEQPSQNSELRQQLEVIPKNEQRAYLTNYLCTQVAKVLGLNSSTSIDIQQGFFDLGMDSLTSVELRNRLQTSLGCSLPSTLTFKYPTVAALVDYLAVEVLALASATTVKITLAETKVNQELEAVKQLSKDELDDSIAQEIAELEALLRGN</sequence>
<dbReference type="InterPro" id="IPR009081">
    <property type="entry name" value="PP-bd_ACP"/>
</dbReference>
<feature type="region of interest" description="C-terminal hotdog fold" evidence="7">
    <location>
        <begin position="1100"/>
        <end position="1246"/>
    </location>
</feature>
<dbReference type="GO" id="GO:0004312">
    <property type="term" value="F:fatty acid synthase activity"/>
    <property type="evidence" value="ECO:0007669"/>
    <property type="project" value="TreeGrafter"/>
</dbReference>
<dbReference type="InterPro" id="IPR014043">
    <property type="entry name" value="Acyl_transferase_dom"/>
</dbReference>
<dbReference type="SUPFAM" id="SSF53901">
    <property type="entry name" value="Thiolase-like"/>
    <property type="match status" value="1"/>
</dbReference>
<dbReference type="InterPro" id="IPR036736">
    <property type="entry name" value="ACP-like_sf"/>
</dbReference>
<keyword evidence="5" id="KW-0511">Multifunctional enzyme</keyword>
<dbReference type="PROSITE" id="PS00606">
    <property type="entry name" value="KS3_1"/>
    <property type="match status" value="1"/>
</dbReference>
<evidence type="ECO:0000256" key="3">
    <source>
        <dbReference type="ARBA" id="ARBA00022679"/>
    </source>
</evidence>
<evidence type="ECO:0000313" key="11">
    <source>
        <dbReference type="EMBL" id="AXN93577.1"/>
    </source>
</evidence>
<feature type="domain" description="Ketosynthase family 3 (KS3)" evidence="9">
    <location>
        <begin position="3"/>
        <end position="427"/>
    </location>
</feature>
<dbReference type="Pfam" id="PF02801">
    <property type="entry name" value="Ketoacyl-synt_C"/>
    <property type="match status" value="1"/>
</dbReference>
<dbReference type="GO" id="GO:0006633">
    <property type="term" value="P:fatty acid biosynthetic process"/>
    <property type="evidence" value="ECO:0007669"/>
    <property type="project" value="InterPro"/>
</dbReference>
<dbReference type="Pfam" id="PF00698">
    <property type="entry name" value="Acyl_transf_1"/>
    <property type="match status" value="1"/>
</dbReference>
<dbReference type="PANTHER" id="PTHR43775">
    <property type="entry name" value="FATTY ACID SYNTHASE"/>
    <property type="match status" value="1"/>
</dbReference>
<dbReference type="InterPro" id="IPR014030">
    <property type="entry name" value="Ketoacyl_synth_N"/>
</dbReference>
<dbReference type="Gene3D" id="3.40.50.150">
    <property type="entry name" value="Vaccinia Virus protein VP39"/>
    <property type="match status" value="1"/>
</dbReference>
<dbReference type="FunFam" id="3.40.366.10:FF:000002">
    <property type="entry name" value="Probable polyketide synthase 2"/>
    <property type="match status" value="1"/>
</dbReference>
<dbReference type="InterPro" id="IPR057326">
    <property type="entry name" value="KR_dom"/>
</dbReference>
<reference evidence="11" key="1">
    <citation type="submission" date="2018-05" db="EMBL/GenBank/DDBJ databases">
        <title>The structural diversity of cytotoxic puwainaphycin and minutissamide lipopeptides is generated by a common biosynthetic pathway employing two alternative starter modules.</title>
        <authorList>
            <person name="Mares J."/>
            <person name="Hajek J."/>
            <person name="Urajova P."/>
            <person name="Kust A."/>
            <person name="Jokela J."/>
            <person name="Saurav K."/>
            <person name="Galica T."/>
            <person name="Capkova K."/>
            <person name="Mattila A."/>
            <person name="Haapaniemi E."/>
            <person name="Permi P."/>
            <person name="Mysterud I."/>
            <person name="Skulberg O.M."/>
            <person name="Karlsen J."/>
            <person name="Fewer D.P."/>
            <person name="Sivonen K."/>
            <person name="Tonnesen H.H."/>
            <person name="Hrouzek P."/>
        </authorList>
    </citation>
    <scope>NUCLEOTIDE SEQUENCE</scope>
    <source>
        <strain evidence="11">CCALA 993</strain>
    </source>
</reference>
<dbReference type="Pfam" id="PF08659">
    <property type="entry name" value="KR"/>
    <property type="match status" value="1"/>
</dbReference>
<dbReference type="InterPro" id="IPR036291">
    <property type="entry name" value="NAD(P)-bd_dom_sf"/>
</dbReference>
<dbReference type="Pfam" id="PF08242">
    <property type="entry name" value="Methyltransf_12"/>
    <property type="match status" value="1"/>
</dbReference>
<dbReference type="GO" id="GO:0071770">
    <property type="term" value="P:DIM/DIP cell wall layer assembly"/>
    <property type="evidence" value="ECO:0007669"/>
    <property type="project" value="TreeGrafter"/>
</dbReference>
<organism evidence="11">
    <name type="scientific">Cylindrospermum moravicum CCALA 993</name>
    <dbReference type="NCBI Taxonomy" id="1382638"/>
    <lineage>
        <taxon>Bacteria</taxon>
        <taxon>Bacillati</taxon>
        <taxon>Cyanobacteriota</taxon>
        <taxon>Cyanophyceae</taxon>
        <taxon>Nostocales</taxon>
        <taxon>Nostocaceae</taxon>
        <taxon>Cylindrospermum</taxon>
    </lineage>
</organism>
<dbReference type="InterPro" id="IPR013217">
    <property type="entry name" value="Methyltransf_12"/>
</dbReference>
<dbReference type="SMART" id="SM00823">
    <property type="entry name" value="PKS_PP"/>
    <property type="match status" value="1"/>
</dbReference>
<dbReference type="Gene3D" id="3.30.70.3290">
    <property type="match status" value="1"/>
</dbReference>
<dbReference type="Gene3D" id="3.10.129.110">
    <property type="entry name" value="Polyketide synthase dehydratase"/>
    <property type="match status" value="1"/>
</dbReference>
<dbReference type="InterPro" id="IPR006162">
    <property type="entry name" value="Ppantetheine_attach_site"/>
</dbReference>
<dbReference type="Pfam" id="PF00109">
    <property type="entry name" value="ketoacyl-synt"/>
    <property type="match status" value="1"/>
</dbReference>
<evidence type="ECO:0000256" key="4">
    <source>
        <dbReference type="ARBA" id="ARBA00022857"/>
    </source>
</evidence>
<dbReference type="InterPro" id="IPR032821">
    <property type="entry name" value="PKS_assoc"/>
</dbReference>
<dbReference type="Pfam" id="PF16197">
    <property type="entry name" value="KAsynt_C_assoc"/>
    <property type="match status" value="1"/>
</dbReference>
<dbReference type="Gene3D" id="3.40.47.10">
    <property type="match status" value="1"/>
</dbReference>
<evidence type="ECO:0000256" key="2">
    <source>
        <dbReference type="ARBA" id="ARBA00022553"/>
    </source>
</evidence>
<dbReference type="Gene3D" id="3.40.366.10">
    <property type="entry name" value="Malonyl-Coenzyme A Acyl Carrier Protein, domain 2"/>
    <property type="match status" value="1"/>
</dbReference>
<dbReference type="InterPro" id="IPR049551">
    <property type="entry name" value="PKS_DH_C"/>
</dbReference>
<keyword evidence="4" id="KW-0521">NADP</keyword>
<evidence type="ECO:0000256" key="5">
    <source>
        <dbReference type="ARBA" id="ARBA00023268"/>
    </source>
</evidence>
<dbReference type="CDD" id="cd08955">
    <property type="entry name" value="KR_2_FAS_SDR_x"/>
    <property type="match status" value="1"/>
</dbReference>
<dbReference type="CDD" id="cd05195">
    <property type="entry name" value="enoyl_red"/>
    <property type="match status" value="1"/>
</dbReference>
<dbReference type="GO" id="GO:0005737">
    <property type="term" value="C:cytoplasm"/>
    <property type="evidence" value="ECO:0007669"/>
    <property type="project" value="TreeGrafter"/>
</dbReference>
<dbReference type="FunFam" id="1.10.1200.10:FF:000007">
    <property type="entry name" value="Probable polyketide synthase pks17"/>
    <property type="match status" value="1"/>
</dbReference>
<dbReference type="InterPro" id="IPR049900">
    <property type="entry name" value="PKS_mFAS_DH"/>
</dbReference>
<dbReference type="SUPFAM" id="SSF47336">
    <property type="entry name" value="ACP-like"/>
    <property type="match status" value="1"/>
</dbReference>
<dbReference type="Pfam" id="PF22621">
    <property type="entry name" value="CurL-like_PKS_C"/>
    <property type="match status" value="1"/>
</dbReference>
<dbReference type="InterPro" id="IPR016035">
    <property type="entry name" value="Acyl_Trfase/lysoPLipase"/>
</dbReference>
<dbReference type="GO" id="GO:0016491">
    <property type="term" value="F:oxidoreductase activity"/>
    <property type="evidence" value="ECO:0007669"/>
    <property type="project" value="InterPro"/>
</dbReference>
<accession>A0A346GB23</accession>
<dbReference type="Gene3D" id="3.90.180.10">
    <property type="entry name" value="Medium-chain alcohol dehydrogenases, catalytic domain"/>
    <property type="match status" value="1"/>
</dbReference>
<dbReference type="FunFam" id="3.40.47.10:FF:000019">
    <property type="entry name" value="Polyketide synthase type I"/>
    <property type="match status" value="1"/>
</dbReference>
<dbReference type="SUPFAM" id="SSF50129">
    <property type="entry name" value="GroES-like"/>
    <property type="match status" value="1"/>
</dbReference>
<dbReference type="SUPFAM" id="SSF52151">
    <property type="entry name" value="FabD/lysophospholipase-like"/>
    <property type="match status" value="1"/>
</dbReference>
<dbReference type="PANTHER" id="PTHR43775:SF37">
    <property type="entry name" value="SI:DKEY-61P9.11"/>
    <property type="match status" value="1"/>
</dbReference>
<keyword evidence="3" id="KW-0808">Transferase</keyword>
<dbReference type="PROSITE" id="PS52019">
    <property type="entry name" value="PKS_MFAS_DH"/>
    <property type="match status" value="1"/>
</dbReference>
<dbReference type="GO" id="GO:0005886">
    <property type="term" value="C:plasma membrane"/>
    <property type="evidence" value="ECO:0007669"/>
    <property type="project" value="TreeGrafter"/>
</dbReference>
<dbReference type="InterPro" id="IPR020841">
    <property type="entry name" value="PKS_Beta-ketoAc_synthase_dom"/>
</dbReference>
<evidence type="ECO:0000259" key="8">
    <source>
        <dbReference type="PROSITE" id="PS50075"/>
    </source>
</evidence>